<feature type="transmembrane region" description="Helical" evidence="6">
    <location>
        <begin position="86"/>
        <end position="105"/>
    </location>
</feature>
<dbReference type="Proteomes" id="UP000631114">
    <property type="component" value="Unassembled WGS sequence"/>
</dbReference>
<dbReference type="GO" id="GO:0016020">
    <property type="term" value="C:membrane"/>
    <property type="evidence" value="ECO:0007669"/>
    <property type="project" value="UniProtKB-SubCell"/>
</dbReference>
<dbReference type="InterPro" id="IPR036259">
    <property type="entry name" value="MFS_trans_sf"/>
</dbReference>
<feature type="transmembrane region" description="Helical" evidence="6">
    <location>
        <begin position="158"/>
        <end position="175"/>
    </location>
</feature>
<dbReference type="Gene3D" id="1.20.1250.20">
    <property type="entry name" value="MFS general substrate transporter like domains"/>
    <property type="match status" value="2"/>
</dbReference>
<evidence type="ECO:0000256" key="3">
    <source>
        <dbReference type="ARBA" id="ARBA00022692"/>
    </source>
</evidence>
<dbReference type="SUPFAM" id="SSF103473">
    <property type="entry name" value="MFS general substrate transporter"/>
    <property type="match status" value="1"/>
</dbReference>
<feature type="transmembrane region" description="Helical" evidence="6">
    <location>
        <begin position="6"/>
        <end position="28"/>
    </location>
</feature>
<name>A0A835IC96_9MAGN</name>
<comment type="similarity">
    <text evidence="2">Belongs to the major facilitator superfamily. Proton-dependent oligopeptide transporter (POT/PTR) (TC 2.A.17) family.</text>
</comment>
<reference evidence="7 8" key="1">
    <citation type="submission" date="2020-10" db="EMBL/GenBank/DDBJ databases">
        <title>The Coptis chinensis genome and diversification of protoberbering-type alkaloids.</title>
        <authorList>
            <person name="Wang B."/>
            <person name="Shu S."/>
            <person name="Song C."/>
            <person name="Liu Y."/>
        </authorList>
    </citation>
    <scope>NUCLEOTIDE SEQUENCE [LARGE SCALE GENOMIC DNA]</scope>
    <source>
        <strain evidence="7">HL-2020</strain>
        <tissue evidence="7">Leaf</tissue>
    </source>
</reference>
<evidence type="ECO:0000256" key="1">
    <source>
        <dbReference type="ARBA" id="ARBA00004141"/>
    </source>
</evidence>
<dbReference type="OrthoDB" id="8904098at2759"/>
<dbReference type="EMBL" id="JADFTS010000003">
    <property type="protein sequence ID" value="KAF9616280.1"/>
    <property type="molecule type" value="Genomic_DNA"/>
</dbReference>
<protein>
    <submittedName>
        <fullName evidence="7">Uncharacterized protein</fullName>
    </submittedName>
</protein>
<keyword evidence="4 6" id="KW-1133">Transmembrane helix</keyword>
<evidence type="ECO:0000256" key="2">
    <source>
        <dbReference type="ARBA" id="ARBA00005982"/>
    </source>
</evidence>
<keyword evidence="3 6" id="KW-0812">Transmembrane</keyword>
<feature type="transmembrane region" description="Helical" evidence="6">
    <location>
        <begin position="217"/>
        <end position="240"/>
    </location>
</feature>
<comment type="caution">
    <text evidence="7">The sequence shown here is derived from an EMBL/GenBank/DDBJ whole genome shotgun (WGS) entry which is preliminary data.</text>
</comment>
<evidence type="ECO:0000256" key="6">
    <source>
        <dbReference type="SAM" id="Phobius"/>
    </source>
</evidence>
<gene>
    <name evidence="7" type="ORF">IFM89_029056</name>
</gene>
<comment type="subcellular location">
    <subcellularLocation>
        <location evidence="1">Membrane</location>
        <topology evidence="1">Multi-pass membrane protein</topology>
    </subcellularLocation>
</comment>
<dbReference type="AlphaFoldDB" id="A0A835IC96"/>
<feature type="transmembrane region" description="Helical" evidence="6">
    <location>
        <begin position="40"/>
        <end position="57"/>
    </location>
</feature>
<keyword evidence="8" id="KW-1185">Reference proteome</keyword>
<dbReference type="Pfam" id="PF00854">
    <property type="entry name" value="PTR2"/>
    <property type="match status" value="1"/>
</dbReference>
<proteinExistence type="inferred from homology"/>
<keyword evidence="5 6" id="KW-0472">Membrane</keyword>
<feature type="transmembrane region" description="Helical" evidence="6">
    <location>
        <begin position="260"/>
        <end position="281"/>
    </location>
</feature>
<organism evidence="7 8">
    <name type="scientific">Coptis chinensis</name>
    <dbReference type="NCBI Taxonomy" id="261450"/>
    <lineage>
        <taxon>Eukaryota</taxon>
        <taxon>Viridiplantae</taxon>
        <taxon>Streptophyta</taxon>
        <taxon>Embryophyta</taxon>
        <taxon>Tracheophyta</taxon>
        <taxon>Spermatophyta</taxon>
        <taxon>Magnoliopsida</taxon>
        <taxon>Ranunculales</taxon>
        <taxon>Ranunculaceae</taxon>
        <taxon>Coptidoideae</taxon>
        <taxon>Coptis</taxon>
    </lineage>
</organism>
<evidence type="ECO:0000256" key="5">
    <source>
        <dbReference type="ARBA" id="ARBA00023136"/>
    </source>
</evidence>
<dbReference type="InterPro" id="IPR000109">
    <property type="entry name" value="POT_fam"/>
</dbReference>
<evidence type="ECO:0000313" key="8">
    <source>
        <dbReference type="Proteomes" id="UP000631114"/>
    </source>
</evidence>
<accession>A0A835IC96</accession>
<evidence type="ECO:0000313" key="7">
    <source>
        <dbReference type="EMBL" id="KAF9616280.1"/>
    </source>
</evidence>
<evidence type="ECO:0000256" key="4">
    <source>
        <dbReference type="ARBA" id="ARBA00022989"/>
    </source>
</evidence>
<feature type="transmembrane region" description="Helical" evidence="6">
    <location>
        <begin position="126"/>
        <end position="146"/>
    </location>
</feature>
<sequence>MHLPSATSANIVTDFMGTSFLMCLLGGFPADSFIGRYKTIAIFAVVQSVGTGILAISTRLPDLHPPPCKKITSETCIQASGFQMSIFYMSLYVIALGTGGLKSSVSGFGTDQFDDKDEKEKARMAYFFNRFLLFISMGTITAVTVLVYIQDEVAKEKLAYGICSASMFIAVLIFLSGTKRYRYKKGLGLTRPKKRTQVQASFGTPGYRECWPGVWMIVWFQSLGSLTAFFVGAIMITIAVHDRLIMPFWKKWKGKHGFSSLQSISIGLIMSTIMSTIGMALQYGCM</sequence>
<dbReference type="PANTHER" id="PTHR11654">
    <property type="entry name" value="OLIGOPEPTIDE TRANSPORTER-RELATED"/>
    <property type="match status" value="1"/>
</dbReference>
<dbReference type="GO" id="GO:0022857">
    <property type="term" value="F:transmembrane transporter activity"/>
    <property type="evidence" value="ECO:0007669"/>
    <property type="project" value="InterPro"/>
</dbReference>